<proteinExistence type="predicted"/>
<dbReference type="RefSeq" id="WP_148579542.1">
    <property type="nucleotide sequence ID" value="NZ_SDKK01000011.1"/>
</dbReference>
<dbReference type="SUPFAM" id="SSF56300">
    <property type="entry name" value="Metallo-dependent phosphatases"/>
    <property type="match status" value="1"/>
</dbReference>
<dbReference type="AlphaFoldDB" id="A0A6C2CQG7"/>
<dbReference type="EMBL" id="SDKK01000011">
    <property type="protein sequence ID" value="TYC56248.1"/>
    <property type="molecule type" value="Genomic_DNA"/>
</dbReference>
<evidence type="ECO:0000313" key="1">
    <source>
        <dbReference type="EMBL" id="TYC56248.1"/>
    </source>
</evidence>
<name>A0A6C2CQG7_9RHOO</name>
<dbReference type="InterPro" id="IPR029052">
    <property type="entry name" value="Metallo-depent_PP-like"/>
</dbReference>
<dbReference type="PANTHER" id="PTHR43143:SF1">
    <property type="entry name" value="SERINE_THREONINE-PROTEIN PHOSPHATASE CPPED1"/>
    <property type="match status" value="1"/>
</dbReference>
<protein>
    <submittedName>
        <fullName evidence="1">TIGR03768 family metallophosphoesterase</fullName>
    </submittedName>
</protein>
<dbReference type="NCBIfam" id="TIGR03768">
    <property type="entry name" value="RPA4764"/>
    <property type="match status" value="1"/>
</dbReference>
<evidence type="ECO:0000313" key="2">
    <source>
        <dbReference type="Proteomes" id="UP000389128"/>
    </source>
</evidence>
<dbReference type="InterPro" id="IPR022507">
    <property type="entry name" value="Metallophosphoesterase_RPA4764"/>
</dbReference>
<dbReference type="PANTHER" id="PTHR43143">
    <property type="entry name" value="METALLOPHOSPHOESTERASE, CALCINEURIN SUPERFAMILY"/>
    <property type="match status" value="1"/>
</dbReference>
<dbReference type="Gene3D" id="3.60.21.10">
    <property type="match status" value="1"/>
</dbReference>
<sequence>MLTRREFLKYSVVALPGLQLTACGGDGSTPQTVAWPITRDVFTTAEQQIHPQGLPADTPLIDPPDLPYSQYGYSAWQTGPGLAHVKRTDLAPGYSGAPKVARLLSFFAITDIHIADKESPAQPLYIGWSARYGAPGSCGSAYSPVILSTTQVLDAAIQTVNALHKKSPIDFGISLGDDTNNSQYNELRWFIDVLDGKRIAPSSGAHIGADHIDYQKPFQAAGLDPAIPWYQVVGNHDQFWMGSAYENAKTWSAHVGSAILNMSNSPDPSSGGVNGSGYYMGVVDGANPYGFVIGSGPQGAFSTPPTVVADPARRSLATSTSSTLNWMREFFETTSNPPGHGFKQSNLDADFACYSFEPKANMPIKVIALDNTMKGADQTEYARACLDQTRLDWLKAELQDGQDRDKLMIIAAHIPLYPQKTFDPAAGNYKLFTSPSVVTDLQLLAILHTYPNLILWISGHRHVNVVTPQQYNGADPADQPEKNFWEVETASLRDFPQQFRTFEIHRNADNTVSIMVTNVDPAVSPGSPAAKSRAYAVGAARIFAANDSVRADTGSQAYNAELVQQLTPRMQAIIAGL</sequence>
<gene>
    <name evidence="1" type="ORF">ETQ85_13200</name>
</gene>
<dbReference type="Proteomes" id="UP000389128">
    <property type="component" value="Unassembled WGS sequence"/>
</dbReference>
<dbReference type="OrthoDB" id="8132905at2"/>
<organism evidence="1 2">
    <name type="scientific">Zoogloea oleivorans</name>
    <dbReference type="NCBI Taxonomy" id="1552750"/>
    <lineage>
        <taxon>Bacteria</taxon>
        <taxon>Pseudomonadati</taxon>
        <taxon>Pseudomonadota</taxon>
        <taxon>Betaproteobacteria</taxon>
        <taxon>Rhodocyclales</taxon>
        <taxon>Zoogloeaceae</taxon>
        <taxon>Zoogloea</taxon>
    </lineage>
</organism>
<dbReference type="InterPro" id="IPR051918">
    <property type="entry name" value="STPP_CPPED1"/>
</dbReference>
<reference evidence="1 2" key="1">
    <citation type="submission" date="2019-01" db="EMBL/GenBank/DDBJ databases">
        <title>Zoogloea oleivorans genome sequencing and assembly.</title>
        <authorList>
            <person name="Tancsics A."/>
            <person name="Farkas M."/>
            <person name="Kriszt B."/>
            <person name="Maroti G."/>
            <person name="Horvath B."/>
        </authorList>
    </citation>
    <scope>NUCLEOTIDE SEQUENCE [LARGE SCALE GENOMIC DNA]</scope>
    <source>
        <strain evidence="1 2">Buc</strain>
    </source>
</reference>
<comment type="caution">
    <text evidence="1">The sequence shown here is derived from an EMBL/GenBank/DDBJ whole genome shotgun (WGS) entry which is preliminary data.</text>
</comment>
<keyword evidence="2" id="KW-1185">Reference proteome</keyword>
<accession>A0A6C2CQG7</accession>